<dbReference type="AlphaFoldDB" id="A0A414Q2X1"/>
<protein>
    <submittedName>
        <fullName evidence="1">Major capsid protein E</fullName>
    </submittedName>
</protein>
<dbReference type="Gene3D" id="3.30.1930.10">
    <property type="entry name" value="capsid protein of prophage domain"/>
    <property type="match status" value="1"/>
</dbReference>
<reference evidence="1 2" key="1">
    <citation type="submission" date="2018-08" db="EMBL/GenBank/DDBJ databases">
        <title>A genome reference for cultivated species of the human gut microbiota.</title>
        <authorList>
            <person name="Zou Y."/>
            <person name="Xue W."/>
            <person name="Luo G."/>
        </authorList>
    </citation>
    <scope>NUCLEOTIDE SEQUENCE [LARGE SCALE GENOMIC DNA]</scope>
    <source>
        <strain evidence="1 2">AM25-1</strain>
    </source>
</reference>
<sequence length="341" mass="38003">MPQGFDLYTPKTIRKIREQAPIRKNFLKDLFFSKSSTVTTEEIMLEITKSGEHIAAFVTPLELGKPIVDRKTKTNLITAPNIAVERTLGPKDYFVREAGMNVTGEYNPSQRIGKRIAEILADQEKYISNKEELMVAQFLTTGKVTSTTGEESYEVDYGLENQSTLSGGSKWGESGVNPLVSLDKILAEAEESGIIIRNVVMGMAAAEKFMNSSEFKKDMLSKDLQSEFVKTVVREYPGVVWLGTYKTYGVELFRYSRKVIGHDGKPIQLMPTNMIIGAPVGGEILYAPIINMGETDMHIVQRFSDVSTPNKKSKIISTESRPVLQPMDLDAYFSVVVCDAE</sequence>
<accession>A0A414Q2X1</accession>
<dbReference type="EMBL" id="QRHL01000001">
    <property type="protein sequence ID" value="RHF75037.1"/>
    <property type="molecule type" value="Genomic_DNA"/>
</dbReference>
<dbReference type="Gene3D" id="3.15.30.10">
    <property type="entry name" value="putative capsid protein of prophage domain like"/>
    <property type="match status" value="1"/>
</dbReference>
<organism evidence="1 2">
    <name type="scientific">Fusobacterium mortiferum</name>
    <dbReference type="NCBI Taxonomy" id="850"/>
    <lineage>
        <taxon>Bacteria</taxon>
        <taxon>Fusobacteriati</taxon>
        <taxon>Fusobacteriota</taxon>
        <taxon>Fusobacteriia</taxon>
        <taxon>Fusobacteriales</taxon>
        <taxon>Fusobacteriaceae</taxon>
        <taxon>Fusobacterium</taxon>
    </lineage>
</organism>
<proteinExistence type="predicted"/>
<dbReference type="Pfam" id="PF03864">
    <property type="entry name" value="Phage_cap_E"/>
    <property type="match status" value="1"/>
</dbReference>
<dbReference type="Proteomes" id="UP000284676">
    <property type="component" value="Unassembled WGS sequence"/>
</dbReference>
<name>A0A414Q2X1_FUSMR</name>
<comment type="caution">
    <text evidence="1">The sequence shown here is derived from an EMBL/GenBank/DDBJ whole genome shotgun (WGS) entry which is preliminary data.</text>
</comment>
<dbReference type="InterPro" id="IPR005564">
    <property type="entry name" value="Major_capsid_GpE"/>
</dbReference>
<dbReference type="RefSeq" id="WP_118233905.1">
    <property type="nucleotide sequence ID" value="NZ_JADYUV010000017.1"/>
</dbReference>
<evidence type="ECO:0000313" key="2">
    <source>
        <dbReference type="Proteomes" id="UP000284676"/>
    </source>
</evidence>
<evidence type="ECO:0000313" key="1">
    <source>
        <dbReference type="EMBL" id="RHF75037.1"/>
    </source>
</evidence>
<gene>
    <name evidence="1" type="ORF">DW663_01200</name>
</gene>